<feature type="region of interest" description="Disordered" evidence="4">
    <location>
        <begin position="32"/>
        <end position="70"/>
    </location>
</feature>
<protein>
    <submittedName>
        <fullName evidence="6">tRNA (Cytidine(32)/guanosine(34)-2'-O)-methyltransferase</fullName>
        <ecNumber evidence="6">2.1.1.205</ecNumber>
    </submittedName>
</protein>
<evidence type="ECO:0000256" key="1">
    <source>
        <dbReference type="ARBA" id="ARBA00022741"/>
    </source>
</evidence>
<dbReference type="InterPro" id="IPR011009">
    <property type="entry name" value="Kinase-like_dom_sf"/>
</dbReference>
<dbReference type="GO" id="GO:0004674">
    <property type="term" value="F:protein serine/threonine kinase activity"/>
    <property type="evidence" value="ECO:0007669"/>
    <property type="project" value="TreeGrafter"/>
</dbReference>
<keyword evidence="1 3" id="KW-0547">Nucleotide-binding</keyword>
<evidence type="ECO:0000256" key="2">
    <source>
        <dbReference type="ARBA" id="ARBA00022840"/>
    </source>
</evidence>
<evidence type="ECO:0000256" key="4">
    <source>
        <dbReference type="SAM" id="MobiDB-lite"/>
    </source>
</evidence>
<evidence type="ECO:0000259" key="5">
    <source>
        <dbReference type="PROSITE" id="PS50011"/>
    </source>
</evidence>
<evidence type="ECO:0000256" key="3">
    <source>
        <dbReference type="PROSITE-ProRule" id="PRU10141"/>
    </source>
</evidence>
<proteinExistence type="predicted"/>
<dbReference type="InterPro" id="IPR000719">
    <property type="entry name" value="Prot_kinase_dom"/>
</dbReference>
<keyword evidence="7" id="KW-1185">Reference proteome</keyword>
<gene>
    <name evidence="6" type="ORF">MJAP1_004215</name>
</gene>
<dbReference type="PANTHER" id="PTHR24346:SF30">
    <property type="entry name" value="MATERNAL EMBRYONIC LEUCINE ZIPPER KINASE"/>
    <property type="match status" value="1"/>
</dbReference>
<dbReference type="AlphaFoldDB" id="A0AAF0JCD4"/>
<feature type="compositionally biased region" description="Low complexity" evidence="4">
    <location>
        <begin position="105"/>
        <end position="117"/>
    </location>
</feature>
<dbReference type="Pfam" id="PF00069">
    <property type="entry name" value="Pkinase"/>
    <property type="match status" value="1"/>
</dbReference>
<feature type="region of interest" description="Disordered" evidence="4">
    <location>
        <begin position="517"/>
        <end position="540"/>
    </location>
</feature>
<feature type="compositionally biased region" description="Low complexity" evidence="4">
    <location>
        <begin position="147"/>
        <end position="158"/>
    </location>
</feature>
<feature type="compositionally biased region" description="Polar residues" evidence="4">
    <location>
        <begin position="225"/>
        <end position="234"/>
    </location>
</feature>
<feature type="compositionally biased region" description="Basic and acidic residues" evidence="4">
    <location>
        <begin position="524"/>
        <end position="540"/>
    </location>
</feature>
<dbReference type="GO" id="GO:0008168">
    <property type="term" value="F:methyltransferase activity"/>
    <property type="evidence" value="ECO:0007669"/>
    <property type="project" value="UniProtKB-KW"/>
</dbReference>
<dbReference type="InterPro" id="IPR008271">
    <property type="entry name" value="Ser/Thr_kinase_AS"/>
</dbReference>
<dbReference type="SMART" id="SM00220">
    <property type="entry name" value="S_TKc"/>
    <property type="match status" value="1"/>
</dbReference>
<dbReference type="PROSITE" id="PS00107">
    <property type="entry name" value="PROTEIN_KINASE_ATP"/>
    <property type="match status" value="1"/>
</dbReference>
<dbReference type="InterPro" id="IPR017441">
    <property type="entry name" value="Protein_kinase_ATP_BS"/>
</dbReference>
<dbReference type="GO" id="GO:0005524">
    <property type="term" value="F:ATP binding"/>
    <property type="evidence" value="ECO:0007669"/>
    <property type="project" value="UniProtKB-UniRule"/>
</dbReference>
<dbReference type="GeneID" id="85227866"/>
<feature type="binding site" evidence="3">
    <location>
        <position position="323"/>
    </location>
    <ligand>
        <name>ATP</name>
        <dbReference type="ChEBI" id="CHEBI:30616"/>
    </ligand>
</feature>
<feature type="domain" description="Protein kinase" evidence="5">
    <location>
        <begin position="292"/>
        <end position="611"/>
    </location>
</feature>
<dbReference type="GO" id="GO:0005737">
    <property type="term" value="C:cytoplasm"/>
    <property type="evidence" value="ECO:0007669"/>
    <property type="project" value="TreeGrafter"/>
</dbReference>
<dbReference type="PANTHER" id="PTHR24346">
    <property type="entry name" value="MAP/MICROTUBULE AFFINITY-REGULATING KINASE"/>
    <property type="match status" value="1"/>
</dbReference>
<dbReference type="SUPFAM" id="SSF56112">
    <property type="entry name" value="Protein kinase-like (PK-like)"/>
    <property type="match status" value="1"/>
</dbReference>
<feature type="region of interest" description="Disordered" evidence="4">
    <location>
        <begin position="212"/>
        <end position="235"/>
    </location>
</feature>
<organism evidence="6 7">
    <name type="scientific">Malassezia japonica</name>
    <dbReference type="NCBI Taxonomy" id="223818"/>
    <lineage>
        <taxon>Eukaryota</taxon>
        <taxon>Fungi</taxon>
        <taxon>Dikarya</taxon>
        <taxon>Basidiomycota</taxon>
        <taxon>Ustilaginomycotina</taxon>
        <taxon>Malasseziomycetes</taxon>
        <taxon>Malasseziales</taxon>
        <taxon>Malasseziaceae</taxon>
        <taxon>Malassezia</taxon>
    </lineage>
</organism>
<accession>A0AAF0JCD4</accession>
<dbReference type="PROSITE" id="PS00108">
    <property type="entry name" value="PROTEIN_KINASE_ST"/>
    <property type="match status" value="1"/>
</dbReference>
<keyword evidence="2 3" id="KW-0067">ATP-binding</keyword>
<dbReference type="PROSITE" id="PS50011">
    <property type="entry name" value="PROTEIN_KINASE_DOM"/>
    <property type="match status" value="1"/>
</dbReference>
<dbReference type="GO" id="GO:0035556">
    <property type="term" value="P:intracellular signal transduction"/>
    <property type="evidence" value="ECO:0007669"/>
    <property type="project" value="TreeGrafter"/>
</dbReference>
<dbReference type="Gene3D" id="1.10.510.10">
    <property type="entry name" value="Transferase(Phosphotransferase) domain 1"/>
    <property type="match status" value="1"/>
</dbReference>
<evidence type="ECO:0000313" key="7">
    <source>
        <dbReference type="Proteomes" id="UP001217754"/>
    </source>
</evidence>
<keyword evidence="6" id="KW-0808">Transferase</keyword>
<name>A0AAF0JCD4_9BASI</name>
<dbReference type="RefSeq" id="XP_060124117.1">
    <property type="nucleotide sequence ID" value="XM_060268134.1"/>
</dbReference>
<feature type="region of interest" description="Disordered" evidence="4">
    <location>
        <begin position="91"/>
        <end position="180"/>
    </location>
</feature>
<dbReference type="GO" id="GO:0032259">
    <property type="term" value="P:methylation"/>
    <property type="evidence" value="ECO:0007669"/>
    <property type="project" value="UniProtKB-KW"/>
</dbReference>
<dbReference type="EC" id="2.1.1.205" evidence="6"/>
<sequence length="682" mass="75805">MNESSTLTSMDDHQPVNWELMTSLGLYANTDAAKGPVQSPLSPMSDMLSGLPSAGSSDTPLPGATALHPSNSIRSQRNWSEFDGHPVSPLPSPLIRSILDDDDPSSWQSQQIIPSSPTEELSKTQAFFSASAAAKPPPKPPRNLNIARSASSRTPSSAVDTIRRRQRALSSPHQPQEPLRMETLTVPSALEVPQTNNLHERPFNALPVERKASRPISRHVHGPSMNVTNDSIMPTSPPPTSVIDPDMSNERPLVHSPTGKEPVMANDNEQLLQSVDIPTEQEDEKEGLVGPYHVLSRLGTGAFSKVLLAEPLSQERKGRVALKMIACEPWKIDKRMRVSWIREVEVLKHIAHPSIVAFVDSFRTPQHYTLVLDAVDGGELFDLLSRHQADIAQREWLVRRIFGELAAAVGWMHENNLVHRDIKLENIMMTRTLFAPDAPPLVPSALGPVPLIKVTDFGLARFIHPDQMLETRCGSEEYAAPELIIGKKYDGRKTDAWALGVVLYALLTGGLPFLESPQDTPDLQEEREKQHGGNNSDRDAKLRKAHLLRIAKGELRWPERANDRSETADRGNYEKSLRLVTPQARHIASRFLRRDANRRAACWDLWKDPWFLYGSFVSSHDSAPSPLPLNEATMLCPAEEASAAGERVPLSYNPLSERGRKWIESFTATRSENAPMHRDLPP</sequence>
<dbReference type="Proteomes" id="UP001217754">
    <property type="component" value="Chromosome 9"/>
</dbReference>
<keyword evidence="6" id="KW-0489">Methyltransferase</keyword>
<evidence type="ECO:0000313" key="6">
    <source>
        <dbReference type="EMBL" id="WFD41220.1"/>
    </source>
</evidence>
<reference evidence="6" key="1">
    <citation type="submission" date="2023-03" db="EMBL/GenBank/DDBJ databases">
        <title>Mating type loci evolution in Malassezia.</title>
        <authorList>
            <person name="Coelho M.A."/>
        </authorList>
    </citation>
    <scope>NUCLEOTIDE SEQUENCE</scope>
    <source>
        <strain evidence="6">CBS 9431</strain>
    </source>
</reference>
<dbReference type="EMBL" id="CP119966">
    <property type="protein sequence ID" value="WFD41220.1"/>
    <property type="molecule type" value="Genomic_DNA"/>
</dbReference>